<dbReference type="SUPFAM" id="SSF55394">
    <property type="entry name" value="Bactericidal permeability-increasing protein, BPI"/>
    <property type="match status" value="1"/>
</dbReference>
<dbReference type="OrthoDB" id="2122578at2759"/>
<evidence type="ECO:0000313" key="2">
    <source>
        <dbReference type="EMBL" id="ORY23902.1"/>
    </source>
</evidence>
<dbReference type="Gene3D" id="3.15.10.10">
    <property type="entry name" value="Bactericidal permeability-increasing protein, domain 1"/>
    <property type="match status" value="1"/>
</dbReference>
<dbReference type="Proteomes" id="UP000193642">
    <property type="component" value="Unassembled WGS sequence"/>
</dbReference>
<sequence length="300" mass="33022">MRLSTVLIATAATGLAVYYYVLKPRWTEVEASIKARKSRKTLSKSQHLLASKGIPSISLVLEQDILSEIANLIKPITESSVLQLKLSDQSIKRKLPLVGEKQVAAASNIHVLCFQIKDVVLATMKDGFLLVRISDVRFEIEMDMKVMAGKNRDTVVSADVDVLAKVRFVKSGDGKNVRTQVFDCTVDLRNFDADVHVKFGKETLSHAIDLIENVMKDEIEKVLAGTLKTSLEEGLDSCLVREWDLVGQVSRVGYTLGVEFLKDPVVGEDGIEFVLGIDAFFKVDDKPVVQEVGGVVTTTA</sequence>
<dbReference type="AlphaFoldDB" id="A0A1Y2AN14"/>
<evidence type="ECO:0000259" key="1">
    <source>
        <dbReference type="Pfam" id="PF01273"/>
    </source>
</evidence>
<dbReference type="Pfam" id="PF01273">
    <property type="entry name" value="LBP_BPI_CETP"/>
    <property type="match status" value="1"/>
</dbReference>
<name>A0A1Y2AN14_9FUNG</name>
<accession>A0A1Y2AN14</accession>
<organism evidence="2 3">
    <name type="scientific">Rhizoclosmatium globosum</name>
    <dbReference type="NCBI Taxonomy" id="329046"/>
    <lineage>
        <taxon>Eukaryota</taxon>
        <taxon>Fungi</taxon>
        <taxon>Fungi incertae sedis</taxon>
        <taxon>Chytridiomycota</taxon>
        <taxon>Chytridiomycota incertae sedis</taxon>
        <taxon>Chytridiomycetes</taxon>
        <taxon>Chytridiales</taxon>
        <taxon>Chytriomycetaceae</taxon>
        <taxon>Rhizoclosmatium</taxon>
    </lineage>
</organism>
<protein>
    <recommendedName>
        <fullName evidence="1">Lipid-binding serum glycoprotein N-terminal domain-containing protein</fullName>
    </recommendedName>
</protein>
<gene>
    <name evidence="2" type="ORF">BCR33DRAFT_727872</name>
</gene>
<keyword evidence="3" id="KW-1185">Reference proteome</keyword>
<proteinExistence type="predicted"/>
<dbReference type="EMBL" id="MCGO01000154">
    <property type="protein sequence ID" value="ORY23902.1"/>
    <property type="molecule type" value="Genomic_DNA"/>
</dbReference>
<dbReference type="InterPro" id="IPR017942">
    <property type="entry name" value="Lipid-bd_serum_glycop_N"/>
</dbReference>
<dbReference type="GO" id="GO:0008289">
    <property type="term" value="F:lipid binding"/>
    <property type="evidence" value="ECO:0007669"/>
    <property type="project" value="InterPro"/>
</dbReference>
<reference evidence="2 3" key="1">
    <citation type="submission" date="2016-07" db="EMBL/GenBank/DDBJ databases">
        <title>Pervasive Adenine N6-methylation of Active Genes in Fungi.</title>
        <authorList>
            <consortium name="DOE Joint Genome Institute"/>
            <person name="Mondo S.J."/>
            <person name="Dannebaum R.O."/>
            <person name="Kuo R.C."/>
            <person name="Labutti K."/>
            <person name="Haridas S."/>
            <person name="Kuo A."/>
            <person name="Salamov A."/>
            <person name="Ahrendt S.R."/>
            <person name="Lipzen A."/>
            <person name="Sullivan W."/>
            <person name="Andreopoulos W.B."/>
            <person name="Clum A."/>
            <person name="Lindquist E."/>
            <person name="Daum C."/>
            <person name="Ramamoorthy G.K."/>
            <person name="Gryganskyi A."/>
            <person name="Culley D."/>
            <person name="Magnuson J.K."/>
            <person name="James T.Y."/>
            <person name="O'Malley M.A."/>
            <person name="Stajich J.E."/>
            <person name="Spatafora J.W."/>
            <person name="Visel A."/>
            <person name="Grigoriev I.V."/>
        </authorList>
    </citation>
    <scope>NUCLEOTIDE SEQUENCE [LARGE SCALE GENOMIC DNA]</scope>
    <source>
        <strain evidence="2 3">JEL800</strain>
    </source>
</reference>
<evidence type="ECO:0000313" key="3">
    <source>
        <dbReference type="Proteomes" id="UP000193642"/>
    </source>
</evidence>
<comment type="caution">
    <text evidence="2">The sequence shown here is derived from an EMBL/GenBank/DDBJ whole genome shotgun (WGS) entry which is preliminary data.</text>
</comment>
<feature type="domain" description="Lipid-binding serum glycoprotein N-terminal" evidence="1">
    <location>
        <begin position="78"/>
        <end position="233"/>
    </location>
</feature>
<dbReference type="InterPro" id="IPR017943">
    <property type="entry name" value="Bactericidal_perm-incr_a/b_dom"/>
</dbReference>